<dbReference type="Pfam" id="PF20270">
    <property type="entry name" value="CATRA-C"/>
    <property type="match status" value="1"/>
</dbReference>
<reference evidence="5" key="1">
    <citation type="submission" date="2020-12" db="EMBL/GenBank/DDBJ databases">
        <title>Genomic characterization of non-nitrogen-fixing Frankia strains.</title>
        <authorList>
            <person name="Carlos-Shanley C."/>
            <person name="Guerra T."/>
            <person name="Hahn D."/>
        </authorList>
    </citation>
    <scope>NUCLEOTIDE SEQUENCE</scope>
    <source>
        <strain evidence="5">CN6</strain>
    </source>
</reference>
<dbReference type="InterPro" id="IPR046923">
    <property type="entry name" value="CATRA-C"/>
</dbReference>
<name>A0A937RMA9_9ACTN</name>
<protein>
    <submittedName>
        <fullName evidence="5">Uncharacterized protein</fullName>
    </submittedName>
</protein>
<accession>A0A937RMA9</accession>
<proteinExistence type="predicted"/>
<dbReference type="EMBL" id="JAEACQ010000271">
    <property type="protein sequence ID" value="MBL7631429.1"/>
    <property type="molecule type" value="Genomic_DNA"/>
</dbReference>
<evidence type="ECO:0000313" key="5">
    <source>
        <dbReference type="EMBL" id="MBL7631429.1"/>
    </source>
</evidence>
<evidence type="ECO:0000259" key="3">
    <source>
        <dbReference type="Pfam" id="PF20269"/>
    </source>
</evidence>
<keyword evidence="6" id="KW-1185">Reference proteome</keyword>
<organism evidence="5 6">
    <name type="scientific">Frankia nepalensis</name>
    <dbReference type="NCBI Taxonomy" id="1836974"/>
    <lineage>
        <taxon>Bacteria</taxon>
        <taxon>Bacillati</taxon>
        <taxon>Actinomycetota</taxon>
        <taxon>Actinomycetes</taxon>
        <taxon>Frankiales</taxon>
        <taxon>Frankiaceae</taxon>
        <taxon>Frankia</taxon>
    </lineage>
</organism>
<dbReference type="Pfam" id="PF20269">
    <property type="entry name" value="CATRA-N"/>
    <property type="match status" value="1"/>
</dbReference>
<evidence type="ECO:0000256" key="1">
    <source>
        <dbReference type="SAM" id="MobiDB-lite"/>
    </source>
</evidence>
<gene>
    <name evidence="5" type="ORF">I7412_30580</name>
</gene>
<feature type="domain" description="CASPASE and TPR Repeat-Associated N-terminal" evidence="3">
    <location>
        <begin position="5"/>
        <end position="210"/>
    </location>
</feature>
<dbReference type="InterPro" id="IPR046922">
    <property type="entry name" value="CATRA-N"/>
</dbReference>
<feature type="region of interest" description="Disordered" evidence="1">
    <location>
        <begin position="254"/>
        <end position="279"/>
    </location>
</feature>
<feature type="domain" description="Effector-associated" evidence="2">
    <location>
        <begin position="385"/>
        <end position="474"/>
    </location>
</feature>
<feature type="compositionally biased region" description="Basic and acidic residues" evidence="1">
    <location>
        <begin position="261"/>
        <end position="275"/>
    </location>
</feature>
<evidence type="ECO:0000259" key="2">
    <source>
        <dbReference type="Pfam" id="PF19955"/>
    </source>
</evidence>
<feature type="domain" description="CASPASE and TPR Repeat-Associated C-terminal" evidence="4">
    <location>
        <begin position="215"/>
        <end position="360"/>
    </location>
</feature>
<dbReference type="NCBIfam" id="NF038357">
    <property type="entry name" value="BN6_48550_fam"/>
    <property type="match status" value="1"/>
</dbReference>
<dbReference type="RefSeq" id="WP_203006533.1">
    <property type="nucleotide sequence ID" value="NZ_JADWYU010000093.1"/>
</dbReference>
<comment type="caution">
    <text evidence="5">The sequence shown here is derived from an EMBL/GenBank/DDBJ whole genome shotgun (WGS) entry which is preliminary data.</text>
</comment>
<feature type="region of interest" description="Disordered" evidence="1">
    <location>
        <begin position="366"/>
        <end position="387"/>
    </location>
</feature>
<sequence>MSGFELVAYLFAPVDGPRAEGAYDHLRAVWTACRERLDMTRAVRGTDTPATLPALSGLGHRRVLAAQESPAEGIFQAVLRREHDLLCLSVMLAPPAMAPVWDWAALDAAWLATAGEPPPSLVGAARVYQGRLDETDESSGSSPDRAPAFAAALPEDLRAGAWGHHGVTTGSGLAVWEVGDRRDDRLERRFVVIAGAASDWDLSTWTWTRDDDVLPTLPSYLGHAAKVRYQWRIWEGGEPVRALHARAEARLRRLTGGPNDDVGRSGAADRGDRPRGAGANAAVVDDLRRDLLDLSTMSSRLVAMRQSVIIATANMSKILDADRTITRRDDPFGDDLAFAEHMTAQLEADAVFVAAAADRARAAIAHADESRGRSASAATEGGDVRLTPGDRQQLCDELAEIFGSGPTASQLLEQVGFPRTRHVSPVGLSPRSWWDETLRDLERGAIADPYRWILGAALRGYPYNRVFGALAGKHRLNDRPAPN</sequence>
<dbReference type="Proteomes" id="UP000604475">
    <property type="component" value="Unassembled WGS sequence"/>
</dbReference>
<dbReference type="AlphaFoldDB" id="A0A937RMA9"/>
<evidence type="ECO:0000313" key="6">
    <source>
        <dbReference type="Proteomes" id="UP000604475"/>
    </source>
</evidence>
<evidence type="ECO:0000259" key="4">
    <source>
        <dbReference type="Pfam" id="PF20270"/>
    </source>
</evidence>
<dbReference type="Pfam" id="PF19955">
    <property type="entry name" value="EAD1"/>
    <property type="match status" value="1"/>
</dbReference>
<dbReference type="InterPro" id="IPR045430">
    <property type="entry name" value="EAD1"/>
</dbReference>